<dbReference type="EC" id="5.1.3.14" evidence="3"/>
<dbReference type="NCBIfam" id="TIGR00236">
    <property type="entry name" value="wecB"/>
    <property type="match status" value="1"/>
</dbReference>
<dbReference type="InterPro" id="IPR029767">
    <property type="entry name" value="WecB-like"/>
</dbReference>
<organism evidence="3 4">
    <name type="scientific">Pelovirga terrestris</name>
    <dbReference type="NCBI Taxonomy" id="2771352"/>
    <lineage>
        <taxon>Bacteria</taxon>
        <taxon>Pseudomonadati</taxon>
        <taxon>Thermodesulfobacteriota</taxon>
        <taxon>Desulfuromonadia</taxon>
        <taxon>Geobacterales</taxon>
        <taxon>Geobacteraceae</taxon>
        <taxon>Pelovirga</taxon>
    </lineage>
</organism>
<accession>A0A8J6R4V3</accession>
<keyword evidence="1 3" id="KW-0413">Isomerase</keyword>
<dbReference type="Pfam" id="PF02350">
    <property type="entry name" value="Epimerase_2"/>
    <property type="match status" value="1"/>
</dbReference>
<protein>
    <submittedName>
        <fullName evidence="3">UDP-N-acetylglucosamine 2-epimerase (Non-hydrolyzing)</fullName>
        <ecNumber evidence="3">5.1.3.14</ecNumber>
    </submittedName>
</protein>
<evidence type="ECO:0000259" key="2">
    <source>
        <dbReference type="Pfam" id="PF02350"/>
    </source>
</evidence>
<evidence type="ECO:0000313" key="4">
    <source>
        <dbReference type="Proteomes" id="UP000632828"/>
    </source>
</evidence>
<evidence type="ECO:0000256" key="1">
    <source>
        <dbReference type="RuleBase" id="RU003513"/>
    </source>
</evidence>
<proteinExistence type="inferred from homology"/>
<gene>
    <name evidence="3" type="primary">wecB</name>
    <name evidence="3" type="ORF">ICT70_02970</name>
</gene>
<dbReference type="SUPFAM" id="SSF53756">
    <property type="entry name" value="UDP-Glycosyltransferase/glycogen phosphorylase"/>
    <property type="match status" value="1"/>
</dbReference>
<dbReference type="GO" id="GO:0008761">
    <property type="term" value="F:UDP-N-acetylglucosamine 2-epimerase activity"/>
    <property type="evidence" value="ECO:0007669"/>
    <property type="project" value="UniProtKB-EC"/>
</dbReference>
<sequence length="372" mass="40589">MKIVTIVGARPQFIKAATVSRAIAQRNLQTDSDPVNEVIVHTGQHFDHNMSQTFFDQLAIPAPKHNLNIHGGGHGIMTGRMLEQLEQILTIEQPDWVLIYGDTNSTLAGALAAIKLHIPVAHVEAGLRSFNMKMPEEVNRIVADSVSSLLLCPTETAVRNLQREGHHSGVHNVGDVMYDASLHMCVIADHESTILADLKLEKGKFILSTCHRAENTDDPNRLTAILSALNEISTELPVVLPLHPRTRKMATQHGIAFGSGVRVVEPVSYLDMVKLESGAAAVATDSGGVQKEAYFYRVPCVTLREETEWLETLNGGWNRLAPPMGADIVQAIREALSGDHRDYASPYGDGRAAEKIVSMLESVVPDLPVRSG</sequence>
<dbReference type="Proteomes" id="UP000632828">
    <property type="component" value="Unassembled WGS sequence"/>
</dbReference>
<reference evidence="3" key="1">
    <citation type="submission" date="2020-09" db="EMBL/GenBank/DDBJ databases">
        <title>Pelobacter alkaliphilus sp. nov., a novel anaerobic arsenate-reducing bacterium from terrestrial mud volcano.</title>
        <authorList>
            <person name="Khomyakova M.A."/>
            <person name="Merkel A.Y."/>
            <person name="Slobodkin A.I."/>
        </authorList>
    </citation>
    <scope>NUCLEOTIDE SEQUENCE</scope>
    <source>
        <strain evidence="3">M08fum</strain>
    </source>
</reference>
<dbReference type="Gene3D" id="3.40.50.2000">
    <property type="entry name" value="Glycogen Phosphorylase B"/>
    <property type="match status" value="2"/>
</dbReference>
<name>A0A8J6R4V3_9BACT</name>
<dbReference type="CDD" id="cd03786">
    <property type="entry name" value="GTB_UDP-GlcNAc_2-Epimerase"/>
    <property type="match status" value="1"/>
</dbReference>
<feature type="domain" description="UDP-N-acetylglucosamine 2-epimerase" evidence="2">
    <location>
        <begin position="34"/>
        <end position="361"/>
    </location>
</feature>
<evidence type="ECO:0000313" key="3">
    <source>
        <dbReference type="EMBL" id="MBD1399624.1"/>
    </source>
</evidence>
<dbReference type="RefSeq" id="WP_191153896.1">
    <property type="nucleotide sequence ID" value="NZ_JACWUN010000002.1"/>
</dbReference>
<keyword evidence="4" id="KW-1185">Reference proteome</keyword>
<dbReference type="AlphaFoldDB" id="A0A8J6R4V3"/>
<comment type="caution">
    <text evidence="3">The sequence shown here is derived from an EMBL/GenBank/DDBJ whole genome shotgun (WGS) entry which is preliminary data.</text>
</comment>
<dbReference type="InterPro" id="IPR003331">
    <property type="entry name" value="UDP_GlcNAc_Epimerase_2_dom"/>
</dbReference>
<dbReference type="PANTHER" id="PTHR43174">
    <property type="entry name" value="UDP-N-ACETYLGLUCOSAMINE 2-EPIMERASE"/>
    <property type="match status" value="1"/>
</dbReference>
<dbReference type="EMBL" id="JACWUN010000002">
    <property type="protein sequence ID" value="MBD1399624.1"/>
    <property type="molecule type" value="Genomic_DNA"/>
</dbReference>
<comment type="similarity">
    <text evidence="1">Belongs to the UDP-N-acetylglucosamine 2-epimerase family.</text>
</comment>
<dbReference type="PANTHER" id="PTHR43174:SF1">
    <property type="entry name" value="UDP-N-ACETYLGLUCOSAMINE 2-EPIMERASE"/>
    <property type="match status" value="1"/>
</dbReference>